<dbReference type="OrthoDB" id="105697at2157"/>
<dbReference type="PIRSF" id="PIRSF006276">
    <property type="entry name" value="UspA"/>
    <property type="match status" value="1"/>
</dbReference>
<name>A0A6B9F2E3_9EURY</name>
<dbReference type="GeneID" id="99245798"/>
<evidence type="ECO:0000259" key="2">
    <source>
        <dbReference type="Pfam" id="PF00582"/>
    </source>
</evidence>
<accession>A0A6B9F2E3</accession>
<dbReference type="KEGG" id="hra:EI982_06745"/>
<keyword evidence="4" id="KW-1185">Reference proteome</keyword>
<dbReference type="InterPro" id="IPR006015">
    <property type="entry name" value="Universal_stress_UspA"/>
</dbReference>
<feature type="domain" description="UspA" evidence="2">
    <location>
        <begin position="1"/>
        <end position="140"/>
    </location>
</feature>
<reference evidence="3 4" key="1">
    <citation type="submission" date="2018-12" db="EMBL/GenBank/DDBJ databases">
        <title>Complete genome sequence of Haloplanus rallus MBLA0036.</title>
        <authorList>
            <person name="Nam Y.-d."/>
            <person name="Kang J."/>
            <person name="Chung W.-H."/>
            <person name="Park Y.S."/>
        </authorList>
    </citation>
    <scope>NUCLEOTIDE SEQUENCE [LARGE SCALE GENOMIC DNA]</scope>
    <source>
        <strain evidence="3 4">MBLA0036</strain>
    </source>
</reference>
<dbReference type="PRINTS" id="PR01438">
    <property type="entry name" value="UNVRSLSTRESS"/>
</dbReference>
<dbReference type="PANTHER" id="PTHR46268">
    <property type="entry name" value="STRESS RESPONSE PROTEIN NHAX"/>
    <property type="match status" value="1"/>
</dbReference>
<dbReference type="RefSeq" id="WP_157688779.1">
    <property type="nucleotide sequence ID" value="NZ_CP034345.1"/>
</dbReference>
<protein>
    <submittedName>
        <fullName evidence="3">Universal stress protein</fullName>
    </submittedName>
</protein>
<organism evidence="3 4">
    <name type="scientific">Haloplanus rallus</name>
    <dbReference type="NCBI Taxonomy" id="1816183"/>
    <lineage>
        <taxon>Archaea</taxon>
        <taxon>Methanobacteriati</taxon>
        <taxon>Methanobacteriota</taxon>
        <taxon>Stenosarchaea group</taxon>
        <taxon>Halobacteria</taxon>
        <taxon>Halobacteriales</taxon>
        <taxon>Haloferacaceae</taxon>
        <taxon>Haloplanus</taxon>
    </lineage>
</organism>
<gene>
    <name evidence="3" type="ORF">EI982_06745</name>
</gene>
<dbReference type="Gene3D" id="3.40.50.620">
    <property type="entry name" value="HUPs"/>
    <property type="match status" value="1"/>
</dbReference>
<dbReference type="EMBL" id="CP034345">
    <property type="protein sequence ID" value="QGX94505.1"/>
    <property type="molecule type" value="Genomic_DNA"/>
</dbReference>
<dbReference type="InterPro" id="IPR006016">
    <property type="entry name" value="UspA"/>
</dbReference>
<evidence type="ECO:0000313" key="4">
    <source>
        <dbReference type="Proteomes" id="UP000428325"/>
    </source>
</evidence>
<dbReference type="Pfam" id="PF00582">
    <property type="entry name" value="Usp"/>
    <property type="match status" value="1"/>
</dbReference>
<proteinExistence type="inferred from homology"/>
<dbReference type="CDD" id="cd00293">
    <property type="entry name" value="USP-like"/>
    <property type="match status" value="1"/>
</dbReference>
<dbReference type="AlphaFoldDB" id="A0A6B9F2E3"/>
<dbReference type="Proteomes" id="UP000428325">
    <property type="component" value="Chromosome"/>
</dbReference>
<evidence type="ECO:0000313" key="3">
    <source>
        <dbReference type="EMBL" id="QGX94505.1"/>
    </source>
</evidence>
<dbReference type="SUPFAM" id="SSF52402">
    <property type="entry name" value="Adenine nucleotide alpha hydrolases-like"/>
    <property type="match status" value="1"/>
</dbReference>
<dbReference type="InterPro" id="IPR014729">
    <property type="entry name" value="Rossmann-like_a/b/a_fold"/>
</dbReference>
<dbReference type="PANTHER" id="PTHR46268:SF6">
    <property type="entry name" value="UNIVERSAL STRESS PROTEIN UP12"/>
    <property type="match status" value="1"/>
</dbReference>
<evidence type="ECO:0000256" key="1">
    <source>
        <dbReference type="ARBA" id="ARBA00008791"/>
    </source>
</evidence>
<comment type="similarity">
    <text evidence="1">Belongs to the universal stress protein A family.</text>
</comment>
<sequence>MYERVLVPTDGSDAAAAAADHAVGIARTYGATVHALYVVDVRMSPIDADVDREAARDLVEASDRRPLDSVRARASAADVPVVEAIRVGVPHEAIGTYVDEHDVDLVVMGTHGRTGLKRGLLGSVTERVLRRSDVPVMTVRERGDDGDGGEE</sequence>